<gene>
    <name evidence="2" type="ORF">SAMN04488541_1010110</name>
</gene>
<evidence type="ECO:0000256" key="1">
    <source>
        <dbReference type="SAM" id="Phobius"/>
    </source>
</evidence>
<keyword evidence="1" id="KW-0472">Membrane</keyword>
<evidence type="ECO:0000313" key="3">
    <source>
        <dbReference type="Proteomes" id="UP000199513"/>
    </source>
</evidence>
<dbReference type="AlphaFoldDB" id="A0A1I2END6"/>
<feature type="transmembrane region" description="Helical" evidence="1">
    <location>
        <begin position="12"/>
        <end position="34"/>
    </location>
</feature>
<sequence>MKLIKYCDDYVFTIGFVLGAASIIVPNANYFALVPKIPSHSKIKYEIYQKFFSKTLFMKSMKKLITSVILFVSFSQCIYSQEYAVYFSNKQKTILTTPPKKVLSSTMLDLPNFDKKAK</sequence>
<dbReference type="Proteomes" id="UP000199513">
    <property type="component" value="Unassembled WGS sequence"/>
</dbReference>
<evidence type="ECO:0000313" key="2">
    <source>
        <dbReference type="EMBL" id="SFE94319.1"/>
    </source>
</evidence>
<keyword evidence="1" id="KW-1133">Transmembrane helix</keyword>
<accession>A0A1I2END6</accession>
<keyword evidence="3" id="KW-1185">Reference proteome</keyword>
<feature type="transmembrane region" description="Helical" evidence="1">
    <location>
        <begin position="64"/>
        <end position="81"/>
    </location>
</feature>
<name>A0A1I2END6_9BACT</name>
<keyword evidence="1" id="KW-0812">Transmembrane</keyword>
<organism evidence="2 3">
    <name type="scientific">Thermoflexibacter ruber</name>
    <dbReference type="NCBI Taxonomy" id="1003"/>
    <lineage>
        <taxon>Bacteria</taxon>
        <taxon>Pseudomonadati</taxon>
        <taxon>Bacteroidota</taxon>
        <taxon>Cytophagia</taxon>
        <taxon>Cytophagales</taxon>
        <taxon>Thermoflexibacteraceae</taxon>
        <taxon>Thermoflexibacter</taxon>
    </lineage>
</organism>
<dbReference type="STRING" id="1003.SAMN04488541_1010110"/>
<proteinExistence type="predicted"/>
<dbReference type="EMBL" id="FONY01000010">
    <property type="protein sequence ID" value="SFE94319.1"/>
    <property type="molecule type" value="Genomic_DNA"/>
</dbReference>
<reference evidence="2 3" key="1">
    <citation type="submission" date="2016-10" db="EMBL/GenBank/DDBJ databases">
        <authorList>
            <person name="de Groot N.N."/>
        </authorList>
    </citation>
    <scope>NUCLEOTIDE SEQUENCE [LARGE SCALE GENOMIC DNA]</scope>
    <source>
        <strain>GEY</strain>
        <strain evidence="3">DSM 9560</strain>
    </source>
</reference>
<protein>
    <submittedName>
        <fullName evidence="2">Uncharacterized protein</fullName>
    </submittedName>
</protein>